<accession>I7K5R8</accession>
<dbReference type="RefSeq" id="WP_008908140.1">
    <property type="nucleotide sequence ID" value="NZ_CAKP01000036.1"/>
</dbReference>
<protein>
    <recommendedName>
        <fullName evidence="3">YqaJ viral recombinase domain-containing protein</fullName>
    </recommendedName>
</protein>
<comment type="caution">
    <text evidence="4">The sequence shown here is derived from an EMBL/GenBank/DDBJ whole genome shotgun (WGS) entry which is preliminary data.</text>
</comment>
<dbReference type="InterPro" id="IPR019080">
    <property type="entry name" value="YqaJ_viral_recombinase"/>
</dbReference>
<feature type="domain" description="YqaJ viral recombinase" evidence="3">
    <location>
        <begin position="16"/>
        <end position="149"/>
    </location>
</feature>
<dbReference type="SUPFAM" id="SSF52980">
    <property type="entry name" value="Restriction endonuclease-like"/>
    <property type="match status" value="1"/>
</dbReference>
<keyword evidence="5" id="KW-1185">Reference proteome</keyword>
<dbReference type="InterPro" id="IPR051703">
    <property type="entry name" value="NF-kappa-B_Signaling_Reg"/>
</dbReference>
<dbReference type="Pfam" id="PF09588">
    <property type="entry name" value="YqaJ"/>
    <property type="match status" value="1"/>
</dbReference>
<sequence length="313" mass="36022">MDAKVLVKTDNLSREEWLEWRKKGISGSDAAAILGLNPYVSAFQVYMDKLGLLDEKEDNEAMRQGRDLEAYVASRFMEETGLKVRKVNSILQHPKYNWMIGNIDRWIVGKNAGLECKTTSVLNKHKFSQGEFPANYYVQCMHYMAITGANEWYLAVLVLNKGFHVFNIKRDEDEINALIEAEKNFWENNVLKQIPPAPDGSSSASELISNLYPSAKSGEKTALFGHEDKLQKIIDLKAKVKEIETEIDILQQEIQLEMKDAEIGVAHGFTVTWKNWTTNRLDANRLKKEKPDIYESYLKTSSYRRFEIKKEDE</sequence>
<dbReference type="GO" id="GO:0016787">
    <property type="term" value="F:hydrolase activity"/>
    <property type="evidence" value="ECO:0007669"/>
    <property type="project" value="UniProtKB-KW"/>
</dbReference>
<dbReference type="InterPro" id="IPR011335">
    <property type="entry name" value="Restrct_endonuc-II-like"/>
</dbReference>
<dbReference type="Proteomes" id="UP000007652">
    <property type="component" value="Unassembled WGS sequence"/>
</dbReference>
<dbReference type="eggNOG" id="COG5377">
    <property type="taxonomic scope" value="Bacteria"/>
</dbReference>
<dbReference type="EMBL" id="CAKP01000036">
    <property type="protein sequence ID" value="CCJ32864.1"/>
    <property type="molecule type" value="Genomic_DNA"/>
</dbReference>
<dbReference type="AlphaFoldDB" id="I7K5R8"/>
<proteinExistence type="predicted"/>
<dbReference type="InterPro" id="IPR017482">
    <property type="entry name" value="Lambda-type_endonuclease"/>
</dbReference>
<keyword evidence="2" id="KW-0175">Coiled coil</keyword>
<keyword evidence="1" id="KW-0378">Hydrolase</keyword>
<gene>
    <name evidence="4" type="ORF">CAAU_0780</name>
</gene>
<dbReference type="InterPro" id="IPR011604">
    <property type="entry name" value="PDDEXK-like_dom_sf"/>
</dbReference>
<evidence type="ECO:0000259" key="3">
    <source>
        <dbReference type="Pfam" id="PF09588"/>
    </source>
</evidence>
<evidence type="ECO:0000313" key="4">
    <source>
        <dbReference type="EMBL" id="CCJ32864.1"/>
    </source>
</evidence>
<organism evidence="4 5">
    <name type="scientific">Caloramator australicus RC3</name>
    <dbReference type="NCBI Taxonomy" id="857293"/>
    <lineage>
        <taxon>Bacteria</taxon>
        <taxon>Bacillati</taxon>
        <taxon>Bacillota</taxon>
        <taxon>Clostridia</taxon>
        <taxon>Eubacteriales</taxon>
        <taxon>Clostridiaceae</taxon>
        <taxon>Caloramator</taxon>
    </lineage>
</organism>
<dbReference type="OrthoDB" id="46225at2"/>
<evidence type="ECO:0000313" key="5">
    <source>
        <dbReference type="Proteomes" id="UP000007652"/>
    </source>
</evidence>
<dbReference type="PANTHER" id="PTHR46609:SF6">
    <property type="entry name" value="EXONUCLEASE, PHAGE-TYPE_RECB, C-TERMINAL DOMAIN-CONTAINING PROTEIN-RELATED"/>
    <property type="match status" value="1"/>
</dbReference>
<dbReference type="STRING" id="857293.CAAU_0780"/>
<name>I7K5R8_9CLOT</name>
<dbReference type="PANTHER" id="PTHR46609">
    <property type="entry name" value="EXONUCLEASE, PHAGE-TYPE/RECB, C-TERMINAL DOMAIN-CONTAINING PROTEIN"/>
    <property type="match status" value="1"/>
</dbReference>
<dbReference type="NCBIfam" id="TIGR03033">
    <property type="entry name" value="phage_rel_nuc"/>
    <property type="match status" value="1"/>
</dbReference>
<evidence type="ECO:0000256" key="2">
    <source>
        <dbReference type="SAM" id="Coils"/>
    </source>
</evidence>
<evidence type="ECO:0000256" key="1">
    <source>
        <dbReference type="ARBA" id="ARBA00022801"/>
    </source>
</evidence>
<reference evidence="4 5" key="1">
    <citation type="journal article" date="2011" name="J. Bacteriol.">
        <title>Draft genome sequence of Caloramator australicus strain RC3T, a thermoanaerobe from the Great Artesian Basin of Australia.</title>
        <authorList>
            <person name="Ogg C.D."/>
            <person name="Patel B.K.C."/>
        </authorList>
    </citation>
    <scope>NUCLEOTIDE SEQUENCE [LARGE SCALE GENOMIC DNA]</scope>
    <source>
        <strain evidence="4 5">RC3</strain>
    </source>
</reference>
<dbReference type="Gene3D" id="3.90.320.10">
    <property type="match status" value="1"/>
</dbReference>
<feature type="coiled-coil region" evidence="2">
    <location>
        <begin position="226"/>
        <end position="260"/>
    </location>
</feature>